<evidence type="ECO:0000313" key="1">
    <source>
        <dbReference type="EMBL" id="AMG00069.1"/>
    </source>
</evidence>
<reference evidence="1" key="1">
    <citation type="submission" date="2018-01" db="EMBL/GenBank/DDBJ databases">
        <title>FDA dAtabase for Regulatory Grade micrObial Sequences (FDA-ARGOS): Supporting development and validation of Infectious Disease Dx tests.</title>
        <authorList>
            <person name="Hoffmann M."/>
            <person name="Allard M."/>
            <person name="Evans P."/>
            <person name="Brown E."/>
            <person name="Tallon L."/>
            <person name="Sadzewicz L."/>
            <person name="Sengamalay N."/>
            <person name="Ott S."/>
            <person name="Godinez A."/>
            <person name="Nagaraj S."/>
            <person name="Vyas G."/>
            <person name="Aluvathingal J."/>
            <person name="Nadendla S."/>
            <person name="Geyer C."/>
            <person name="Sichtig H."/>
        </authorList>
    </citation>
    <scope>NUCLEOTIDE SEQUENCE</scope>
    <source>
        <strain evidence="1">FDAARGOS_107</strain>
    </source>
</reference>
<gene>
    <name evidence="1" type="ORF">AL538_20405</name>
</gene>
<keyword evidence="2" id="KW-1185">Reference proteome</keyword>
<name>A0ABM5Y3I2_VIBHA</name>
<dbReference type="RefSeq" id="WP_061066156.1">
    <property type="nucleotide sequence ID" value="NZ_CP014039.2"/>
</dbReference>
<dbReference type="Proteomes" id="UP000067422">
    <property type="component" value="Chromosome 2"/>
</dbReference>
<dbReference type="EMBL" id="CP014039">
    <property type="protein sequence ID" value="AMG00069.1"/>
    <property type="molecule type" value="Genomic_DNA"/>
</dbReference>
<organism evidence="1 2">
    <name type="scientific">Vibrio harveyi</name>
    <name type="common">Beneckea harveyi</name>
    <dbReference type="NCBI Taxonomy" id="669"/>
    <lineage>
        <taxon>Bacteria</taxon>
        <taxon>Pseudomonadati</taxon>
        <taxon>Pseudomonadota</taxon>
        <taxon>Gammaproteobacteria</taxon>
        <taxon>Vibrionales</taxon>
        <taxon>Vibrionaceae</taxon>
        <taxon>Vibrio</taxon>
    </lineage>
</organism>
<accession>A0ABM5Y3I2</accession>
<evidence type="ECO:0000313" key="2">
    <source>
        <dbReference type="Proteomes" id="UP000067422"/>
    </source>
</evidence>
<proteinExistence type="predicted"/>
<protein>
    <submittedName>
        <fullName evidence="1">Uncharacterized protein</fullName>
    </submittedName>
</protein>
<sequence>MLDDIFANNEKRLRNLRSQYSAETVAAMVNDRLNEKNIKETVTGSDIDGFLKVSRLGRNKALVPISAYTDAINMDALPTT</sequence>